<gene>
    <name evidence="1" type="ORF">BDN72DRAFT_906146</name>
</gene>
<protein>
    <submittedName>
        <fullName evidence="1">Uncharacterized protein</fullName>
    </submittedName>
</protein>
<evidence type="ECO:0000313" key="1">
    <source>
        <dbReference type="EMBL" id="TFK59102.1"/>
    </source>
</evidence>
<dbReference type="Proteomes" id="UP000308600">
    <property type="component" value="Unassembled WGS sequence"/>
</dbReference>
<reference evidence="1 2" key="1">
    <citation type="journal article" date="2019" name="Nat. Ecol. Evol.">
        <title>Megaphylogeny resolves global patterns of mushroom evolution.</title>
        <authorList>
            <person name="Varga T."/>
            <person name="Krizsan K."/>
            <person name="Foldi C."/>
            <person name="Dima B."/>
            <person name="Sanchez-Garcia M."/>
            <person name="Sanchez-Ramirez S."/>
            <person name="Szollosi G.J."/>
            <person name="Szarkandi J.G."/>
            <person name="Papp V."/>
            <person name="Albert L."/>
            <person name="Andreopoulos W."/>
            <person name="Angelini C."/>
            <person name="Antonin V."/>
            <person name="Barry K.W."/>
            <person name="Bougher N.L."/>
            <person name="Buchanan P."/>
            <person name="Buyck B."/>
            <person name="Bense V."/>
            <person name="Catcheside P."/>
            <person name="Chovatia M."/>
            <person name="Cooper J."/>
            <person name="Damon W."/>
            <person name="Desjardin D."/>
            <person name="Finy P."/>
            <person name="Geml J."/>
            <person name="Haridas S."/>
            <person name="Hughes K."/>
            <person name="Justo A."/>
            <person name="Karasinski D."/>
            <person name="Kautmanova I."/>
            <person name="Kiss B."/>
            <person name="Kocsube S."/>
            <person name="Kotiranta H."/>
            <person name="LaButti K.M."/>
            <person name="Lechner B.E."/>
            <person name="Liimatainen K."/>
            <person name="Lipzen A."/>
            <person name="Lukacs Z."/>
            <person name="Mihaltcheva S."/>
            <person name="Morgado L.N."/>
            <person name="Niskanen T."/>
            <person name="Noordeloos M.E."/>
            <person name="Ohm R.A."/>
            <person name="Ortiz-Santana B."/>
            <person name="Ovrebo C."/>
            <person name="Racz N."/>
            <person name="Riley R."/>
            <person name="Savchenko A."/>
            <person name="Shiryaev A."/>
            <person name="Soop K."/>
            <person name="Spirin V."/>
            <person name="Szebenyi C."/>
            <person name="Tomsovsky M."/>
            <person name="Tulloss R.E."/>
            <person name="Uehling J."/>
            <person name="Grigoriev I.V."/>
            <person name="Vagvolgyi C."/>
            <person name="Papp T."/>
            <person name="Martin F.M."/>
            <person name="Miettinen O."/>
            <person name="Hibbett D.S."/>
            <person name="Nagy L.G."/>
        </authorList>
    </citation>
    <scope>NUCLEOTIDE SEQUENCE [LARGE SCALE GENOMIC DNA]</scope>
    <source>
        <strain evidence="1 2">NL-1719</strain>
    </source>
</reference>
<evidence type="ECO:0000313" key="2">
    <source>
        <dbReference type="Proteomes" id="UP000308600"/>
    </source>
</evidence>
<accession>A0ACD3A068</accession>
<proteinExistence type="predicted"/>
<feature type="non-terminal residue" evidence="1">
    <location>
        <position position="1"/>
    </location>
</feature>
<dbReference type="EMBL" id="ML209080">
    <property type="protein sequence ID" value="TFK59102.1"/>
    <property type="molecule type" value="Genomic_DNA"/>
</dbReference>
<organism evidence="1 2">
    <name type="scientific">Pluteus cervinus</name>
    <dbReference type="NCBI Taxonomy" id="181527"/>
    <lineage>
        <taxon>Eukaryota</taxon>
        <taxon>Fungi</taxon>
        <taxon>Dikarya</taxon>
        <taxon>Basidiomycota</taxon>
        <taxon>Agaricomycotina</taxon>
        <taxon>Agaricomycetes</taxon>
        <taxon>Agaricomycetidae</taxon>
        <taxon>Agaricales</taxon>
        <taxon>Pluteineae</taxon>
        <taxon>Pluteaceae</taxon>
        <taxon>Pluteus</taxon>
    </lineage>
</organism>
<name>A0ACD3A068_9AGAR</name>
<sequence>RSAGGDAEITKDSVLEICSEPGRQVLEHNAVADFVAEAASETGDPPLTTSLPDQYVPPLPSFKKTTPAQNWEDSEDEDDLPPVSSGGTQSVVQPTTGKRRIRSGQSLCLEAWKVKNVGGGKKPHRVYWNVLTEEMRKDWDAEYDQRAKHMSDQEAVMFSRSSRIQALL</sequence>
<keyword evidence="2" id="KW-1185">Reference proteome</keyword>